<evidence type="ECO:0000259" key="14">
    <source>
        <dbReference type="Pfam" id="PF25097"/>
    </source>
</evidence>
<feature type="domain" description="CCR4-NOT transcription complex subunit 1-like NOT1 connector" evidence="14">
    <location>
        <begin position="1417"/>
        <end position="1598"/>
    </location>
</feature>
<dbReference type="GO" id="GO:0060090">
    <property type="term" value="F:molecular adaptor activity"/>
    <property type="evidence" value="ECO:0007669"/>
    <property type="project" value="TreeGrafter"/>
</dbReference>
<dbReference type="InterPro" id="IPR032194">
    <property type="entry name" value="CNOT1_HEAT"/>
</dbReference>
<gene>
    <name evidence="15" type="ORF">EC973_006769</name>
</gene>
<dbReference type="GO" id="GO:0000289">
    <property type="term" value="P:nuclear-transcribed mRNA poly(A) tail shortening"/>
    <property type="evidence" value="ECO:0007669"/>
    <property type="project" value="UniProtKB-ARBA"/>
</dbReference>
<evidence type="ECO:0000256" key="2">
    <source>
        <dbReference type="ARBA" id="ARBA00022491"/>
    </source>
</evidence>
<dbReference type="GO" id="GO:0017148">
    <property type="term" value="P:negative regulation of translation"/>
    <property type="evidence" value="ECO:0007669"/>
    <property type="project" value="InterPro"/>
</dbReference>
<keyword evidence="2" id="KW-0678">Repressor</keyword>
<dbReference type="Pfam" id="PF25097">
    <property type="entry name" value="ARM_Cnot1"/>
    <property type="match status" value="1"/>
</dbReference>
<evidence type="ECO:0000313" key="15">
    <source>
        <dbReference type="EMBL" id="KAF7728004.1"/>
    </source>
</evidence>
<feature type="domain" description="CCR4-NOT transcription complex subunit 1" evidence="10">
    <location>
        <begin position="1164"/>
        <end position="1306"/>
    </location>
</feature>
<feature type="compositionally biased region" description="Low complexity" evidence="8">
    <location>
        <begin position="1"/>
        <end position="21"/>
    </location>
</feature>
<dbReference type="FunFam" id="1.25.40.800:FF:000001">
    <property type="entry name" value="CCR4-NOT transcription complex subunit 1"/>
    <property type="match status" value="1"/>
</dbReference>
<dbReference type="Gene3D" id="1.25.40.180">
    <property type="match status" value="1"/>
</dbReference>
<proteinExistence type="predicted"/>
<dbReference type="Pfam" id="PF12842">
    <property type="entry name" value="DUF3819"/>
    <property type="match status" value="1"/>
</dbReference>
<dbReference type="Pfam" id="PF04054">
    <property type="entry name" value="Not1"/>
    <property type="match status" value="1"/>
</dbReference>
<dbReference type="InterPro" id="IPR040398">
    <property type="entry name" value="Not1"/>
</dbReference>
<dbReference type="FunFam" id="1.25.40.180:FF:000012">
    <property type="entry name" value="Ccr4-Not transcription complex subunit"/>
    <property type="match status" value="1"/>
</dbReference>
<keyword evidence="3" id="KW-0805">Transcription regulation</keyword>
<dbReference type="PANTHER" id="PTHR13162">
    <property type="entry name" value="CCR4-NOT TRANSCRIPTION COMPLEX"/>
    <property type="match status" value="1"/>
</dbReference>
<dbReference type="GO" id="GO:0000932">
    <property type="term" value="C:P-body"/>
    <property type="evidence" value="ECO:0007669"/>
    <property type="project" value="TreeGrafter"/>
</dbReference>
<dbReference type="Gene3D" id="1.25.40.840">
    <property type="entry name" value="CCR4-NOT transcription complex subunit 1 TTP binding domain"/>
    <property type="match status" value="1"/>
</dbReference>
<sequence length="2118" mass="240761">MSSESDFSNSSTPSPRSSSFPQRIATKSQKSSLTRILIETHGEDIRQHLLRFILSERYKQGPTEEDSSPHFRLLKEHTCFTQENSKSEALLISFGEALQGFCKTDSSTHINLEQLLDEIEADSFDKFVLSSLLIITAKEEIANQAKSVASHSFKAAVDILSTLEFVPETSLTWTLQTLNSALETNSDTYDKRNIQAFIALATKHCREKHVLEELQFIRKKMSENGEMDDRDSVFSKMVLEAGYDCCSSTASVRNLLSKFDGKLSEKDVAETLGCMARTYTNMSGVGNGSSAGSNWNVENFVDVIKELSPDLDWNIVIEKLDYEHFFLYDAKGLDIIVRAWKNSPKSNEPFPAGKFFGQWQNLKGQLSALYQMANISTEVLSLVACSQRKVIQLEDFASSNTYVRSMAAQMMTNQLNSFDLIECVINLAETAIAEDVKTFLEMMISKSPELVFLGLVQVQPLKSNLHKEFLGRLLVIYLTGNTSSTLVLTKLWKVKPDLFIKGVMEMYSKDATSLTRILDFTHELKILPQMLDVQPFFFAIDLAALASRREYLNLEKWLQDKIAENGDAFVRSCLDFLSQKIAAEISRQDTNTAPSTVPLSLEVMGLFLKILAESPMVPENAELLKEVQSVCLQTYPKLMNIRSQAEPGSTGAEVSFKPDVQDESTTYYKRVYNGEMSIDEMIERLKTFSTSKDAREQDVFACMIHDLFDEYHFFPQYPDKELAIAGVLFGSLIQHHLVSYVPLGIALRCVLDALRNPPGTKMFNFGIQALLQFQPRLPEWPQYCTHLLHIPHMQQANPEIVRFINSSIQNSQVQQEEVLVSDRTAHQQVGIINQKEQELVNQQAAFTTIHVPDLPNTEEDILYEAPSEVIQDKILFIINNLARNNLETKTADLKELLNTPAYQWFSNYLVVKRASIEPNYHDLYLLLLDVVDSRLLYQHVLRETYINIQILLNSEKTVSSSSERSLLKNLGSWLGGMTLARNKPIKHKNIAFKDLLLEGYDKNRLIVVIPFVCKVLEQCRQSKVFKPPNPWLMAILKLLVELYQFAELKLNLKFEIEVLCKSLSIELTVKELLMSPIPDIEATSVLKNRSPTDRAARNTLAEALTRTEEAPFPISGRLTNQMLQGSALEGEPVHEIEESAINAIPNLMPYITFNPQIILYTTQPAAKRWVLQAIAQSIREIIEPVVERSVAIAAVSTRELVAKDFAMESDENRMRKAAHLMAQNLAGSLAMVTCKEPLRLSMVTNLRNIFVANGLTDASAEQAVLLTVADNIDLVCAIIEKAAMDKAMIEVDEAMMNAFASRKKHREQRPGQPYFDMDIFSMSRYPATLPEPLRAKPSGLQPNQLRVYEDFARISRVPPPTNQPFEVERTTRIARPDTAFAYGYGPNTVAASMGFDNMQGLTTPQAVERFSQLIFELDKLGNHTNVPSFAALPQQHSIKEIIRHISVLAISSFDKVETARTFAQKVVQLLYKSETQLAREMYVILLERLCEVSPNVATLVTSWLTHADDERKYNVPVTAALIKAGLINLPEQDQELAILINSGRHSAIDFTARLIRACLFDENPLATRQEFMASLEALGRLRGNVPESVLILMEEMRRRTQAPLEDVQGEEAGLRDQLQYMFTEWVRLYQHPTTTEKAQNAFIMQLAQHNIFKVDDVSMLFYRVCLDVSIEHAVKYKQLPGQSPGLAYQPMDALSKLVVGFIKLPVDNMTMNHNTTRLKQFSDVLSVIVLILAQHHEQRQQQFNQRPFLRLFTSLLSDLHASEQQLQPVYIPILTALSNTFYTLRPSQFPGFTFAWLQLMSHRLFMPKLLLTENQKGWPNFQQLLNCLFQFLVPFLRNVELRDTTRMLYRGTLRVLLVLLHDFPEFLCDYHYSFCDVIPASCIQLRNLILSAFPRNMRLPDPFTPNLKVDLLPEINQSPRILSDYIGPLRANDFKAAIDEYLESRTPSDFVSELPNKLLVDGKRKDIFSAATKYNVPLINALVFYTGVTGNSQGIPVNQGAPMEIFQYLLNELDTEGRYLFLSAIANQLRYPNSHTHYFSCVLLYLFAESNKEIVKEQITRVLLERLIVNRPHPWGLLITFIELIKNPRYNFWNHAFTRCATDIERLFESVSRSINQI</sequence>
<evidence type="ECO:0000259" key="9">
    <source>
        <dbReference type="Pfam" id="PF04054"/>
    </source>
</evidence>
<keyword evidence="4" id="KW-0804">Transcription</keyword>
<dbReference type="InterPro" id="IPR032193">
    <property type="entry name" value="CNOT1_TTP_bind"/>
</dbReference>
<feature type="domain" description="CCR4-NOT transcription complex subunit 1 CAF1-binding" evidence="11">
    <location>
        <begin position="863"/>
        <end position="1068"/>
    </location>
</feature>
<evidence type="ECO:0000259" key="11">
    <source>
        <dbReference type="Pfam" id="PF16415"/>
    </source>
</evidence>
<feature type="domain" description="CCR4-NOT transcription complex subunit 1 HEAT repeat" evidence="13">
    <location>
        <begin position="468"/>
        <end position="611"/>
    </location>
</feature>
<name>A0A8H7BV11_9FUNG</name>
<dbReference type="GO" id="GO:0030015">
    <property type="term" value="C:CCR4-NOT core complex"/>
    <property type="evidence" value="ECO:0007669"/>
    <property type="project" value="InterPro"/>
</dbReference>
<feature type="region of interest" description="Disordered" evidence="8">
    <location>
        <begin position="1"/>
        <end position="27"/>
    </location>
</feature>
<reference evidence="15" key="1">
    <citation type="submission" date="2020-01" db="EMBL/GenBank/DDBJ databases">
        <title>Genome Sequencing of Three Apophysomyces-Like Fungal Strains Confirms a Novel Fungal Genus in the Mucoromycota with divergent Burkholderia-like Endosymbiotic Bacteria.</title>
        <authorList>
            <person name="Stajich J.E."/>
            <person name="Macias A.M."/>
            <person name="Carter-House D."/>
            <person name="Lovett B."/>
            <person name="Kasson L.R."/>
            <person name="Berry K."/>
            <person name="Grigoriev I."/>
            <person name="Chang Y."/>
            <person name="Spatafora J."/>
            <person name="Kasson M.T."/>
        </authorList>
    </citation>
    <scope>NUCLEOTIDE SEQUENCE</scope>
    <source>
        <strain evidence="15">NRRL A-21654</strain>
    </source>
</reference>
<comment type="function">
    <text evidence="6">Acts as a component of the CCR4-NOT core complex, which in the nucleus seems to be a general transcription factor, and in the cytoplasm the major mRNA deadenylase involved in mRNA turnover. The NOT protein subcomplex negatively regulates the basal and activated transcription of many genes. Preferentially affects TC-type TATA element-dependent transcription. Could directly or indirectly inhibit component(s) of the general transcription machinery.</text>
</comment>
<protein>
    <recommendedName>
        <fullName evidence="7">General negative regulator of transcription subunit 1</fullName>
    </recommendedName>
</protein>
<evidence type="ECO:0000259" key="10">
    <source>
        <dbReference type="Pfam" id="PF12842"/>
    </source>
</evidence>
<feature type="domain" description="CCR4-Not complex component Not1 C-terminal" evidence="9">
    <location>
        <begin position="1757"/>
        <end position="2111"/>
    </location>
</feature>
<dbReference type="PANTHER" id="PTHR13162:SF8">
    <property type="entry name" value="CCR4-NOT TRANSCRIPTION COMPLEX SUBUNIT 1"/>
    <property type="match status" value="1"/>
</dbReference>
<dbReference type="Pfam" id="PF16415">
    <property type="entry name" value="CNOT1_CAF1_bind"/>
    <property type="match status" value="1"/>
</dbReference>
<evidence type="ECO:0000259" key="13">
    <source>
        <dbReference type="Pfam" id="PF16418"/>
    </source>
</evidence>
<evidence type="ECO:0000256" key="6">
    <source>
        <dbReference type="ARBA" id="ARBA00059181"/>
    </source>
</evidence>
<dbReference type="InterPro" id="IPR055454">
    <property type="entry name" value="CNOT1-like_NOT1_connector"/>
</dbReference>
<dbReference type="GO" id="GO:0005634">
    <property type="term" value="C:nucleus"/>
    <property type="evidence" value="ECO:0007669"/>
    <property type="project" value="UniProtKB-SubCell"/>
</dbReference>
<dbReference type="Pfam" id="PF16418">
    <property type="entry name" value="CNOT1_HEAT"/>
    <property type="match status" value="1"/>
</dbReference>
<feature type="domain" description="CCR4-NOT transcription complex subunit 1 TTP binding" evidence="12">
    <location>
        <begin position="646"/>
        <end position="814"/>
    </location>
</feature>
<dbReference type="InterPro" id="IPR024557">
    <property type="entry name" value="CNOT1_dom_4"/>
</dbReference>
<dbReference type="InterPro" id="IPR038535">
    <property type="entry name" value="CNOT1_TTP_bind_sf"/>
</dbReference>
<dbReference type="Gene3D" id="1.25.40.790">
    <property type="match status" value="1"/>
</dbReference>
<evidence type="ECO:0000256" key="5">
    <source>
        <dbReference type="ARBA" id="ARBA00023242"/>
    </source>
</evidence>
<comment type="caution">
    <text evidence="15">The sequence shown here is derived from an EMBL/GenBank/DDBJ whole genome shotgun (WGS) entry which is preliminary data.</text>
</comment>
<dbReference type="InterPro" id="IPR007196">
    <property type="entry name" value="CCR4-Not_Not1_C"/>
</dbReference>
<dbReference type="CDD" id="cd20710">
    <property type="entry name" value="NOT1_connector"/>
    <property type="match status" value="1"/>
</dbReference>
<evidence type="ECO:0000256" key="8">
    <source>
        <dbReference type="SAM" id="MobiDB-lite"/>
    </source>
</evidence>
<comment type="subcellular location">
    <subcellularLocation>
        <location evidence="1">Nucleus</location>
    </subcellularLocation>
</comment>
<dbReference type="EMBL" id="JABAYA010000045">
    <property type="protein sequence ID" value="KAF7728004.1"/>
    <property type="molecule type" value="Genomic_DNA"/>
</dbReference>
<evidence type="ECO:0000256" key="3">
    <source>
        <dbReference type="ARBA" id="ARBA00023015"/>
    </source>
</evidence>
<keyword evidence="16" id="KW-1185">Reference proteome</keyword>
<dbReference type="OrthoDB" id="1933107at2759"/>
<organism evidence="15 16">
    <name type="scientific">Apophysomyces ossiformis</name>
    <dbReference type="NCBI Taxonomy" id="679940"/>
    <lineage>
        <taxon>Eukaryota</taxon>
        <taxon>Fungi</taxon>
        <taxon>Fungi incertae sedis</taxon>
        <taxon>Mucoromycota</taxon>
        <taxon>Mucoromycotina</taxon>
        <taxon>Mucoromycetes</taxon>
        <taxon>Mucorales</taxon>
        <taxon>Mucorineae</taxon>
        <taxon>Mucoraceae</taxon>
        <taxon>Apophysomyces</taxon>
    </lineage>
</organism>
<dbReference type="InterPro" id="IPR032191">
    <property type="entry name" value="CNOT1_CAF1_bind"/>
</dbReference>
<evidence type="ECO:0000256" key="7">
    <source>
        <dbReference type="ARBA" id="ARBA00074459"/>
    </source>
</evidence>
<keyword evidence="5" id="KW-0539">Nucleus</keyword>
<evidence type="ECO:0000256" key="1">
    <source>
        <dbReference type="ARBA" id="ARBA00004123"/>
    </source>
</evidence>
<dbReference type="Pfam" id="PF16417">
    <property type="entry name" value="CNOT1_TTP_bind"/>
    <property type="match status" value="1"/>
</dbReference>
<evidence type="ECO:0000256" key="4">
    <source>
        <dbReference type="ARBA" id="ARBA00023163"/>
    </source>
</evidence>
<accession>A0A8H7BV11</accession>
<dbReference type="Proteomes" id="UP000605846">
    <property type="component" value="Unassembled WGS sequence"/>
</dbReference>
<dbReference type="FunFam" id="1.25.40.840:FF:000003">
    <property type="entry name" value="Transcription regulator"/>
    <property type="match status" value="1"/>
</dbReference>
<dbReference type="Gene3D" id="1.25.40.800">
    <property type="match status" value="1"/>
</dbReference>
<evidence type="ECO:0000259" key="12">
    <source>
        <dbReference type="Pfam" id="PF16417"/>
    </source>
</evidence>
<evidence type="ECO:0000313" key="16">
    <source>
        <dbReference type="Proteomes" id="UP000605846"/>
    </source>
</evidence>